<comment type="caution">
    <text evidence="2">The sequence shown here is derived from an EMBL/GenBank/DDBJ whole genome shotgun (WGS) entry which is preliminary data.</text>
</comment>
<dbReference type="GO" id="GO:0016491">
    <property type="term" value="F:oxidoreductase activity"/>
    <property type="evidence" value="ECO:0007669"/>
    <property type="project" value="InterPro"/>
</dbReference>
<dbReference type="AlphaFoldDB" id="A0A951PCQ8"/>
<proteinExistence type="predicted"/>
<evidence type="ECO:0000313" key="2">
    <source>
        <dbReference type="EMBL" id="MBW4467181.1"/>
    </source>
</evidence>
<reference evidence="2" key="2">
    <citation type="journal article" date="2022" name="Microbiol. Resour. Announc.">
        <title>Metagenome Sequencing to Explore Phylogenomics of Terrestrial Cyanobacteria.</title>
        <authorList>
            <person name="Ward R.D."/>
            <person name="Stajich J.E."/>
            <person name="Johansen J.R."/>
            <person name="Huntemann M."/>
            <person name="Clum A."/>
            <person name="Foster B."/>
            <person name="Foster B."/>
            <person name="Roux S."/>
            <person name="Palaniappan K."/>
            <person name="Varghese N."/>
            <person name="Mukherjee S."/>
            <person name="Reddy T.B.K."/>
            <person name="Daum C."/>
            <person name="Copeland A."/>
            <person name="Chen I.A."/>
            <person name="Ivanova N.N."/>
            <person name="Kyrpides N.C."/>
            <person name="Shapiro N."/>
            <person name="Eloe-Fadrosh E.A."/>
            <person name="Pietrasiak N."/>
        </authorList>
    </citation>
    <scope>NUCLEOTIDE SEQUENCE</scope>
    <source>
        <strain evidence="2">GSE-TBD4-15B</strain>
    </source>
</reference>
<sequence length="448" mass="50358">MSSSHSERWAIVGGGLLGLTLAHRLAQQGKSVTLFESSSQLGGLASAWILGDIVWDRHYHVTLLSDSHLRGLLQELGLDHQMRWVETKTGCYTDGQLYSVSNAIEFLKFPPLRLLDKLRLGFTILYASKLRDWRPLEKISVADWLTRWSGRRTFEKFWLPLLRAKLGENYQKASAAFIWAIIARLYAARRTGLKKEMFGYLPGGYGRMLHRFGEVLREEGVDLRLGYSATQVRSIPNGQLRIDFLDQPAERFDQVIVTAPAGVAADLCPELLPAERTQLKAIQYQGIICASLLLKRPLSPYYVTNITDSGLPFTGIIEMTTLVDPAEFRGQTLVYLPRYIDPHDPAFERSDAELQAEFVAGLTRIYPQFQPDDVISIRLSRVRNVLAIPTLHYSQQLPNMQSSIPGLHLINSAHILNGTLNVNETVQLAENAAVRLSRHVSTTQIPAL</sequence>
<dbReference type="NCBIfam" id="NF005560">
    <property type="entry name" value="PRK07233.1"/>
    <property type="match status" value="1"/>
</dbReference>
<dbReference type="Gene3D" id="3.90.660.20">
    <property type="entry name" value="Protoporphyrinogen oxidase, mitochondrial, domain 2"/>
    <property type="match status" value="1"/>
</dbReference>
<dbReference type="EMBL" id="JAHHHV010000074">
    <property type="protein sequence ID" value="MBW4467181.1"/>
    <property type="molecule type" value="Genomic_DNA"/>
</dbReference>
<dbReference type="InterPro" id="IPR036188">
    <property type="entry name" value="FAD/NAD-bd_sf"/>
</dbReference>
<dbReference type="PANTHER" id="PTHR42923:SF46">
    <property type="entry name" value="AMINE OXIDASE"/>
    <property type="match status" value="1"/>
</dbReference>
<reference evidence="2" key="1">
    <citation type="submission" date="2021-05" db="EMBL/GenBank/DDBJ databases">
        <authorList>
            <person name="Pietrasiak N."/>
            <person name="Ward R."/>
            <person name="Stajich J.E."/>
            <person name="Kurbessoian T."/>
        </authorList>
    </citation>
    <scope>NUCLEOTIDE SEQUENCE</scope>
    <source>
        <strain evidence="2">GSE-TBD4-15B</strain>
    </source>
</reference>
<gene>
    <name evidence="2" type="ORF">KME07_17280</name>
</gene>
<dbReference type="PANTHER" id="PTHR42923">
    <property type="entry name" value="PROTOPORPHYRINOGEN OXIDASE"/>
    <property type="match status" value="1"/>
</dbReference>
<name>A0A951PCQ8_9CYAN</name>
<dbReference type="Gene3D" id="3.50.50.60">
    <property type="entry name" value="FAD/NAD(P)-binding domain"/>
    <property type="match status" value="1"/>
</dbReference>
<evidence type="ECO:0000259" key="1">
    <source>
        <dbReference type="Pfam" id="PF01593"/>
    </source>
</evidence>
<dbReference type="SUPFAM" id="SSF51905">
    <property type="entry name" value="FAD/NAD(P)-binding domain"/>
    <property type="match status" value="1"/>
</dbReference>
<dbReference type="InterPro" id="IPR002937">
    <property type="entry name" value="Amino_oxidase"/>
</dbReference>
<protein>
    <submittedName>
        <fullName evidence="2">NAD(P)/FAD-dependent oxidoreductase</fullName>
    </submittedName>
</protein>
<dbReference type="InterPro" id="IPR050464">
    <property type="entry name" value="Zeta_carotene_desat/Oxidored"/>
</dbReference>
<feature type="domain" description="Amine oxidase" evidence="1">
    <location>
        <begin position="18"/>
        <end position="435"/>
    </location>
</feature>
<dbReference type="Pfam" id="PF01593">
    <property type="entry name" value="Amino_oxidase"/>
    <property type="match status" value="1"/>
</dbReference>
<evidence type="ECO:0000313" key="3">
    <source>
        <dbReference type="Proteomes" id="UP000707356"/>
    </source>
</evidence>
<dbReference type="Gene3D" id="1.10.3110.10">
    <property type="entry name" value="protoporphyrinogen ix oxidase, domain 3"/>
    <property type="match status" value="1"/>
</dbReference>
<organism evidence="2 3">
    <name type="scientific">Pegethrix bostrychoides GSE-TBD4-15B</name>
    <dbReference type="NCBI Taxonomy" id="2839662"/>
    <lineage>
        <taxon>Bacteria</taxon>
        <taxon>Bacillati</taxon>
        <taxon>Cyanobacteriota</taxon>
        <taxon>Cyanophyceae</taxon>
        <taxon>Oculatellales</taxon>
        <taxon>Oculatellaceae</taxon>
        <taxon>Pegethrix</taxon>
    </lineage>
</organism>
<dbReference type="Proteomes" id="UP000707356">
    <property type="component" value="Unassembled WGS sequence"/>
</dbReference>
<accession>A0A951PCQ8</accession>